<reference evidence="3 4" key="1">
    <citation type="journal article" date="2020" name="Cell">
        <title>Large-Scale Comparative Analyses of Tick Genomes Elucidate Their Genetic Diversity and Vector Capacities.</title>
        <authorList>
            <consortium name="Tick Genome and Microbiome Consortium (TIGMIC)"/>
            <person name="Jia N."/>
            <person name="Wang J."/>
            <person name="Shi W."/>
            <person name="Du L."/>
            <person name="Sun Y."/>
            <person name="Zhan W."/>
            <person name="Jiang J.F."/>
            <person name="Wang Q."/>
            <person name="Zhang B."/>
            <person name="Ji P."/>
            <person name="Bell-Sakyi L."/>
            <person name="Cui X.M."/>
            <person name="Yuan T.T."/>
            <person name="Jiang B.G."/>
            <person name="Yang W.F."/>
            <person name="Lam T.T."/>
            <person name="Chang Q.C."/>
            <person name="Ding S.J."/>
            <person name="Wang X.J."/>
            <person name="Zhu J.G."/>
            <person name="Ruan X.D."/>
            <person name="Zhao L."/>
            <person name="Wei J.T."/>
            <person name="Ye R.Z."/>
            <person name="Que T.C."/>
            <person name="Du C.H."/>
            <person name="Zhou Y.H."/>
            <person name="Cheng J.X."/>
            <person name="Dai P.F."/>
            <person name="Guo W.B."/>
            <person name="Han X.H."/>
            <person name="Huang E.J."/>
            <person name="Li L.F."/>
            <person name="Wei W."/>
            <person name="Gao Y.C."/>
            <person name="Liu J.Z."/>
            <person name="Shao H.Z."/>
            <person name="Wang X."/>
            <person name="Wang C.C."/>
            <person name="Yang T.C."/>
            <person name="Huo Q.B."/>
            <person name="Li W."/>
            <person name="Chen H.Y."/>
            <person name="Chen S.E."/>
            <person name="Zhou L.G."/>
            <person name="Ni X.B."/>
            <person name="Tian J.H."/>
            <person name="Sheng Y."/>
            <person name="Liu T."/>
            <person name="Pan Y.S."/>
            <person name="Xia L.Y."/>
            <person name="Li J."/>
            <person name="Zhao F."/>
            <person name="Cao W.C."/>
        </authorList>
    </citation>
    <scope>NUCLEOTIDE SEQUENCE [LARGE SCALE GENOMIC DNA]</scope>
    <source>
        <strain evidence="3">HaeL-2018</strain>
    </source>
</reference>
<feature type="domain" description="Transcription regulator Myc N-terminal" evidence="2">
    <location>
        <begin position="163"/>
        <end position="425"/>
    </location>
</feature>
<feature type="region of interest" description="Disordered" evidence="1">
    <location>
        <begin position="381"/>
        <end position="433"/>
    </location>
</feature>
<dbReference type="OrthoDB" id="6516127at2759"/>
<dbReference type="InterPro" id="IPR012682">
    <property type="entry name" value="Tscrpt_reg_Myc_N"/>
</dbReference>
<dbReference type="EMBL" id="JABSTR010000002">
    <property type="protein sequence ID" value="KAH9363610.1"/>
    <property type="molecule type" value="Genomic_DNA"/>
</dbReference>
<evidence type="ECO:0000256" key="1">
    <source>
        <dbReference type="SAM" id="MobiDB-lite"/>
    </source>
</evidence>
<evidence type="ECO:0000313" key="4">
    <source>
        <dbReference type="Proteomes" id="UP000821853"/>
    </source>
</evidence>
<organism evidence="3 4">
    <name type="scientific">Haemaphysalis longicornis</name>
    <name type="common">Bush tick</name>
    <dbReference type="NCBI Taxonomy" id="44386"/>
    <lineage>
        <taxon>Eukaryota</taxon>
        <taxon>Metazoa</taxon>
        <taxon>Ecdysozoa</taxon>
        <taxon>Arthropoda</taxon>
        <taxon>Chelicerata</taxon>
        <taxon>Arachnida</taxon>
        <taxon>Acari</taxon>
        <taxon>Parasitiformes</taxon>
        <taxon>Ixodida</taxon>
        <taxon>Ixodoidea</taxon>
        <taxon>Ixodidae</taxon>
        <taxon>Haemaphysalinae</taxon>
        <taxon>Haemaphysalis</taxon>
    </lineage>
</organism>
<feature type="compositionally biased region" description="Low complexity" evidence="1">
    <location>
        <begin position="332"/>
        <end position="342"/>
    </location>
</feature>
<accession>A0A9J6FKK7</accession>
<name>A0A9J6FKK7_HAELO</name>
<dbReference type="Proteomes" id="UP000821853">
    <property type="component" value="Chromosome 10"/>
</dbReference>
<proteinExistence type="predicted"/>
<sequence length="626" mass="66696">MLCLERIVNLRTAHRHRVSAPYINGERGFAGSLSCASSARGVVCRRAYYDLDIFARLELNRPVPSGITDIASRGSKRECSAVWPAESVDLQAALPPPTMILSTSMSDPPRLLSALPATIGDVSMARNPLEEAEQMCSSFMGEYEVPTSPCDFDLIQEFKIECPEKELWKLLPTPPRSPDRSDYASLVNGSADATSTGTIPCAYPSGGSISQAWAGCGMDEWGYFDETGAAPPADDEEALSAIMFEHDDLIEQLLRDDAVFNSVLDGAAAEPGGFDELPVEDWSSSTAPTQPAVKSELLHDCMWSGQCTDDCKQKAAREKREALAATPTSSLDAVAPASAMSSADDDAVVPLLRRTAAVSGVIDDESVAQCVDPSSVLGYTPLSDHSYHQAQSSAPPTPPDSPRVPAAQQQSSSASGQSSSTSGGTSGSTSSQPILLVRSRNGVWKREVVVSDTPSESAGSHDWDAYDDVCPARPPSALFFWPAGYFFAGPLFFASRRRARLVKDPRSVPRSPAKKGRGAALSHRTLSELSPSRLMLAEKERPLPSFSEAVAAGGSLFLDCTLPLPSPGPELWAPDARGLAGASSSDRSRPWLLSRAHRRGPSPFLGPGVGGPRARVAHCCLSTLLF</sequence>
<dbReference type="GO" id="GO:0003700">
    <property type="term" value="F:DNA-binding transcription factor activity"/>
    <property type="evidence" value="ECO:0007669"/>
    <property type="project" value="InterPro"/>
</dbReference>
<evidence type="ECO:0000259" key="2">
    <source>
        <dbReference type="Pfam" id="PF01056"/>
    </source>
</evidence>
<feature type="region of interest" description="Disordered" evidence="1">
    <location>
        <begin position="504"/>
        <end position="523"/>
    </location>
</feature>
<dbReference type="Pfam" id="PF01056">
    <property type="entry name" value="Myc_N"/>
    <property type="match status" value="1"/>
</dbReference>
<dbReference type="AlphaFoldDB" id="A0A9J6FKK7"/>
<protein>
    <recommendedName>
        <fullName evidence="2">Transcription regulator Myc N-terminal domain-containing protein</fullName>
    </recommendedName>
</protein>
<evidence type="ECO:0000313" key="3">
    <source>
        <dbReference type="EMBL" id="KAH9363610.1"/>
    </source>
</evidence>
<comment type="caution">
    <text evidence="3">The sequence shown here is derived from an EMBL/GenBank/DDBJ whole genome shotgun (WGS) entry which is preliminary data.</text>
</comment>
<feature type="region of interest" description="Disordered" evidence="1">
    <location>
        <begin position="322"/>
        <end position="344"/>
    </location>
</feature>
<feature type="compositionally biased region" description="Low complexity" evidence="1">
    <location>
        <begin position="406"/>
        <end position="432"/>
    </location>
</feature>
<gene>
    <name evidence="3" type="ORF">HPB48_004131</name>
</gene>
<keyword evidence="4" id="KW-1185">Reference proteome</keyword>
<dbReference type="VEuPathDB" id="VectorBase:HLOH_040563"/>